<reference evidence="3" key="2">
    <citation type="submission" date="2025-08" db="UniProtKB">
        <authorList>
            <consortium name="RefSeq"/>
        </authorList>
    </citation>
    <scope>IDENTIFICATION</scope>
</reference>
<dbReference type="Pfam" id="PF07734">
    <property type="entry name" value="FBA_1"/>
    <property type="match status" value="1"/>
</dbReference>
<dbReference type="PaxDb" id="4097-A0A1S3YI30"/>
<dbReference type="SUPFAM" id="SSF50965">
    <property type="entry name" value="Galactose oxidase, central domain"/>
    <property type="match status" value="1"/>
</dbReference>
<evidence type="ECO:0000259" key="1">
    <source>
        <dbReference type="Pfam" id="PF07734"/>
    </source>
</evidence>
<keyword evidence="2" id="KW-1185">Reference proteome</keyword>
<evidence type="ECO:0000313" key="3">
    <source>
        <dbReference type="RefSeq" id="XP_016451889.1"/>
    </source>
</evidence>
<dbReference type="Proteomes" id="UP000790787">
    <property type="component" value="Chromosome 21"/>
</dbReference>
<dbReference type="OrthoDB" id="1249819at2759"/>
<organism evidence="2 3">
    <name type="scientific">Nicotiana tabacum</name>
    <name type="common">Common tobacco</name>
    <dbReference type="NCBI Taxonomy" id="4097"/>
    <lineage>
        <taxon>Eukaryota</taxon>
        <taxon>Viridiplantae</taxon>
        <taxon>Streptophyta</taxon>
        <taxon>Embryophyta</taxon>
        <taxon>Tracheophyta</taxon>
        <taxon>Spermatophyta</taxon>
        <taxon>Magnoliopsida</taxon>
        <taxon>eudicotyledons</taxon>
        <taxon>Gunneridae</taxon>
        <taxon>Pentapetalae</taxon>
        <taxon>asterids</taxon>
        <taxon>lamiids</taxon>
        <taxon>Solanales</taxon>
        <taxon>Solanaceae</taxon>
        <taxon>Nicotianoideae</taxon>
        <taxon>Nicotianeae</taxon>
        <taxon>Nicotiana</taxon>
    </lineage>
</organism>
<protein>
    <recommendedName>
        <fullName evidence="1">F-box associated beta-propeller type 1 domain-containing protein</fullName>
    </recommendedName>
</protein>
<dbReference type="PANTHER" id="PTHR31672">
    <property type="entry name" value="BNACNNG10540D PROTEIN"/>
    <property type="match status" value="1"/>
</dbReference>
<dbReference type="OMA" id="CYFPSID"/>
<dbReference type="GeneID" id="107776497"/>
<dbReference type="PANTHER" id="PTHR31672:SF13">
    <property type="entry name" value="F-BOX PROTEIN CPR30-LIKE"/>
    <property type="match status" value="1"/>
</dbReference>
<reference evidence="2" key="1">
    <citation type="journal article" date="2014" name="Nat. Commun.">
        <title>The tobacco genome sequence and its comparison with those of tomato and potato.</title>
        <authorList>
            <person name="Sierro N."/>
            <person name="Battey J.N."/>
            <person name="Ouadi S."/>
            <person name="Bakaher N."/>
            <person name="Bovet L."/>
            <person name="Willig A."/>
            <person name="Goepfert S."/>
            <person name="Peitsch M.C."/>
            <person name="Ivanov N.V."/>
        </authorList>
    </citation>
    <scope>NUCLEOTIDE SEQUENCE [LARGE SCALE GENOMIC DNA]</scope>
</reference>
<proteinExistence type="predicted"/>
<accession>A0A1S3YI30</accession>
<dbReference type="NCBIfam" id="TIGR01640">
    <property type="entry name" value="F_box_assoc_1"/>
    <property type="match status" value="1"/>
</dbReference>
<dbReference type="AlphaFoldDB" id="A0A1S3YI30"/>
<dbReference type="InterPro" id="IPR050796">
    <property type="entry name" value="SCF_F-box_component"/>
</dbReference>
<dbReference type="InterPro" id="IPR017451">
    <property type="entry name" value="F-box-assoc_interact_dom"/>
</dbReference>
<sequence length="287" mass="33600">MDPPLQHDSSVSLVDPPIATNHEWRSCGITYHSSNGMLLLIYPNDTIILWNPAIRESRKIRCPVLRPQFPGIYNFCYFPSIDGYKIFRLGRKSDSDYDKEVHVFSTKDNSWKSIGRFPPNYLFAGDVVISHGIVYILARKDLINGRSDIIIVRFCLEKEQFQEELLCPYPFDWTDSTTHLFALEENLSLTDCDRMQNYEVWHYMKTNGLSYSWSKIFAIKLTWVPSLLIPVSFMKDGDMLFLRKDSEFVVYNSRIHKFEEVNVAGIEKRLYFRRVVTYVETLFSPNS</sequence>
<evidence type="ECO:0000313" key="2">
    <source>
        <dbReference type="Proteomes" id="UP000790787"/>
    </source>
</evidence>
<dbReference type="RefSeq" id="XP_016451889.1">
    <property type="nucleotide sequence ID" value="XM_016596403.1"/>
</dbReference>
<name>A0A1S3YI30_TOBAC</name>
<dbReference type="KEGG" id="nta:107776497"/>
<gene>
    <name evidence="3" type="primary">LOC107776497</name>
</gene>
<dbReference type="InterPro" id="IPR011043">
    <property type="entry name" value="Gal_Oxase/kelch_b-propeller"/>
</dbReference>
<dbReference type="InterPro" id="IPR006527">
    <property type="entry name" value="F-box-assoc_dom_typ1"/>
</dbReference>